<accession>A0AAW1Q429</accession>
<name>A0AAW1Q429_9CHLO</name>
<reference evidence="1 2" key="1">
    <citation type="journal article" date="2024" name="Nat. Commun.">
        <title>Phylogenomics reveals the evolutionary origins of lichenization in chlorophyte algae.</title>
        <authorList>
            <person name="Puginier C."/>
            <person name="Libourel C."/>
            <person name="Otte J."/>
            <person name="Skaloud P."/>
            <person name="Haon M."/>
            <person name="Grisel S."/>
            <person name="Petersen M."/>
            <person name="Berrin J.G."/>
            <person name="Delaux P.M."/>
            <person name="Dal Grande F."/>
            <person name="Keller J."/>
        </authorList>
    </citation>
    <scope>NUCLEOTIDE SEQUENCE [LARGE SCALE GENOMIC DNA]</scope>
    <source>
        <strain evidence="1 2">SAG 2043</strain>
    </source>
</reference>
<dbReference type="AlphaFoldDB" id="A0AAW1Q429"/>
<dbReference type="EMBL" id="JALJOR010000006">
    <property type="protein sequence ID" value="KAK9815942.1"/>
    <property type="molecule type" value="Genomic_DNA"/>
</dbReference>
<gene>
    <name evidence="1" type="ORF">WJX72_012401</name>
</gene>
<protein>
    <submittedName>
        <fullName evidence="1">Uncharacterized protein</fullName>
    </submittedName>
</protein>
<evidence type="ECO:0000313" key="2">
    <source>
        <dbReference type="Proteomes" id="UP001489004"/>
    </source>
</evidence>
<sequence>MNVLALRDYREHLISTGALKPEEAHAPWTLPTVKDYLTWKFQQQKHELVKAVLSIHLKKRMTFEQLSRAVDLAMTYTPHQRLAADENPWVGIGPDRSRALCFNLADSKMLPAGMKESNGAVRALHWEHCPVSAAADLVVLELHPPGKLRADSLATHHILRAPKSPGTGPMAASTLIGHMGTLLRAAGVPCNLTVKAGGKHTVTHHCKQYALALAGLVGVDYANMQWIASHERDVTRMHYLTMAQDAMHRMGGFGPQWASAHLLGHRACKDMQHGEADGQLCAVWP</sequence>
<evidence type="ECO:0000313" key="1">
    <source>
        <dbReference type="EMBL" id="KAK9815942.1"/>
    </source>
</evidence>
<keyword evidence="2" id="KW-1185">Reference proteome</keyword>
<comment type="caution">
    <text evidence="1">The sequence shown here is derived from an EMBL/GenBank/DDBJ whole genome shotgun (WGS) entry which is preliminary data.</text>
</comment>
<dbReference type="Proteomes" id="UP001489004">
    <property type="component" value="Unassembled WGS sequence"/>
</dbReference>
<proteinExistence type="predicted"/>
<organism evidence="1 2">
    <name type="scientific">[Myrmecia] bisecta</name>
    <dbReference type="NCBI Taxonomy" id="41462"/>
    <lineage>
        <taxon>Eukaryota</taxon>
        <taxon>Viridiplantae</taxon>
        <taxon>Chlorophyta</taxon>
        <taxon>core chlorophytes</taxon>
        <taxon>Trebouxiophyceae</taxon>
        <taxon>Trebouxiales</taxon>
        <taxon>Trebouxiaceae</taxon>
        <taxon>Myrmecia</taxon>
    </lineage>
</organism>